<protein>
    <recommendedName>
        <fullName evidence="3">Helicase ATP-binding domain-containing protein</fullName>
    </recommendedName>
</protein>
<dbReference type="SUPFAM" id="SSF52540">
    <property type="entry name" value="P-loop containing nucleoside triphosphate hydrolases"/>
    <property type="match status" value="1"/>
</dbReference>
<proteinExistence type="predicted"/>
<name>A0A2G4RFP6_9PROT</name>
<reference evidence="1 2" key="1">
    <citation type="submission" date="2017-10" db="EMBL/GenBank/DDBJ databases">
        <title>Genomic analysis of the genus Acetobacter.</title>
        <authorList>
            <person name="Kim K.H."/>
            <person name="Chun B.H."/>
            <person name="Son A.R."/>
            <person name="Jeon C.O."/>
        </authorList>
    </citation>
    <scope>NUCLEOTIDE SEQUENCE [LARGE SCALE GENOMIC DNA]</scope>
    <source>
        <strain evidence="1 2">LHT 2458</strain>
    </source>
</reference>
<evidence type="ECO:0000313" key="2">
    <source>
        <dbReference type="Proteomes" id="UP000228751"/>
    </source>
</evidence>
<sequence length="1216" mass="135510">MASRLIETKVTSLPPPYWKEDLVEADLNGKTQVHYRPLSKGESTDAMIPRSVASELYEAIYNLQSRVGDIDDWMASRLQWTKEHLYKVLSAEQIDTAALAIHAADSAAEDKAKGLLSSASGGGVIIASMTGFGKGRVLATTCRAALLSGRNVVFMTLQENLFSDFWRDIRGIESEDLFGRPLLVNEGSTIVDVEDPDTPVLVEPYSRKQVLQSINDKKLPDGCRMVMITHSQVNRPGTPRSDFLETVAAGAHFALDEAHKGAGESNTRENIDRVRAKAASTTESSATFAADIANLTAYRNVMPWLKDIPKLSSLPRPTQIALSQISVREATSAGGIVRHELDMDGINTEIIKPSAEIIAFNEQISDSVAPVLSAMAVMARDVDALLKIKNMENADYCKTLPPSMRKAAKETWFTAPFGSRLSAIQNQILTALNVKLCAQVALDSLKNGEKPIAVIEATMESIMNQLRAGEIIGEDDQVLDPDPPTLKVALFRLADGLSSALHKYTPEGESERVEERIDISQEHDYLSEQLKRIKHLIGGIKDIPLYPIDEIREIVERHKTPDGRNYVVGEVSGRSLQIRDGKYVKNQINRNQVVARFNNGGVDMATFTKAASTGLSVHDKFKKSGRSHMIWVSLIGDVKEKRQMEGRCNRRGQRTKPRFSVLHTGLPYNTFVLTNGDRKEAKLDANLTGAETSGVTTGMPDPIDQIGEDVAREFLFLNRNIANQMGINLNVTVSVSEKELYFVNKLFRRLPLVSVSKANNIIKAFFAAYEDRLKYSINPNLVQSLKGNWKPVKSFILQPGDGSDHPLRGPDTTATIISKMVLKKPMRSTEVGKIVREARQRIRKDYNPQPYLQLLEKRRQKILENALDGEAHKSVHAALMAPRSNYVQVIQKRLNITAWFIEKALPGCGVILPDDMGVMQPHIILDIEHPEVSRVNVFRDYHITVLMPGASEPFVVSLDAIMRYSGARFMDENEARNSLLNQCNQAPEGEVPVFRTILDGNVTAAILDAHYLELGEAGTWIDQNSRINLSVLVPKSIEKHLTTVPVRIPLPEVGLELIRKNARLIIAESLSPKNDNISIVASKKAGFVEVSLPQKKKNLPLFASAAYQRLVIEPGNTKEYRERHPNKIISEDGFSSDDVREIKIEHLPELLHSLYQEGKLTFYADSSLRNEVIRLCHEHKARRVRRPTNQKELEMVDSDLDREKSFTNPATPFPSI</sequence>
<comment type="caution">
    <text evidence="1">The sequence shown here is derived from an EMBL/GenBank/DDBJ whole genome shotgun (WGS) entry which is preliminary data.</text>
</comment>
<dbReference type="Proteomes" id="UP000228751">
    <property type="component" value="Unassembled WGS sequence"/>
</dbReference>
<dbReference type="InterPro" id="IPR027417">
    <property type="entry name" value="P-loop_NTPase"/>
</dbReference>
<evidence type="ECO:0000313" key="1">
    <source>
        <dbReference type="EMBL" id="PHY95384.1"/>
    </source>
</evidence>
<evidence type="ECO:0008006" key="3">
    <source>
        <dbReference type="Google" id="ProtNLM"/>
    </source>
</evidence>
<accession>A0A2G4RFP6</accession>
<dbReference type="AlphaFoldDB" id="A0A2G4RFP6"/>
<dbReference type="EMBL" id="PEBQ01000010">
    <property type="protein sequence ID" value="PHY95384.1"/>
    <property type="molecule type" value="Genomic_DNA"/>
</dbReference>
<gene>
    <name evidence="1" type="ORF">CSR02_01220</name>
</gene>
<organism evidence="1 2">
    <name type="scientific">Acetobacter pomorum</name>
    <dbReference type="NCBI Taxonomy" id="65959"/>
    <lineage>
        <taxon>Bacteria</taxon>
        <taxon>Pseudomonadati</taxon>
        <taxon>Pseudomonadota</taxon>
        <taxon>Alphaproteobacteria</taxon>
        <taxon>Acetobacterales</taxon>
        <taxon>Acetobacteraceae</taxon>
        <taxon>Acetobacter</taxon>
    </lineage>
</organism>
<keyword evidence="2" id="KW-1185">Reference proteome</keyword>